<evidence type="ECO:0000259" key="8">
    <source>
        <dbReference type="Pfam" id="PF00361"/>
    </source>
</evidence>
<evidence type="ECO:0000256" key="6">
    <source>
        <dbReference type="RuleBase" id="RU000320"/>
    </source>
</evidence>
<dbReference type="NCBIfam" id="TIGR01972">
    <property type="entry name" value="NDH_I_M"/>
    <property type="match status" value="1"/>
</dbReference>
<dbReference type="GO" id="GO:0008137">
    <property type="term" value="F:NADH dehydrogenase (ubiquinone) activity"/>
    <property type="evidence" value="ECO:0007669"/>
    <property type="project" value="InterPro"/>
</dbReference>
<dbReference type="GO" id="GO:0015990">
    <property type="term" value="P:electron transport coupled proton transport"/>
    <property type="evidence" value="ECO:0007669"/>
    <property type="project" value="TreeGrafter"/>
</dbReference>
<feature type="transmembrane region" description="Helical" evidence="7">
    <location>
        <begin position="162"/>
        <end position="183"/>
    </location>
</feature>
<feature type="domain" description="NADH:quinone oxidoreductase/Mrp antiporter transmembrane" evidence="8">
    <location>
        <begin position="126"/>
        <end position="418"/>
    </location>
</feature>
<dbReference type="InterPro" id="IPR003918">
    <property type="entry name" value="NADH_UbQ_OxRdtase"/>
</dbReference>
<dbReference type="EC" id="1.6.5.11" evidence="9"/>
<organism evidence="9 10">
    <name type="scientific">Nocardioides humilatus</name>
    <dbReference type="NCBI Taxonomy" id="2607660"/>
    <lineage>
        <taxon>Bacteria</taxon>
        <taxon>Bacillati</taxon>
        <taxon>Actinomycetota</taxon>
        <taxon>Actinomycetes</taxon>
        <taxon>Propionibacteriales</taxon>
        <taxon>Nocardioidaceae</taxon>
        <taxon>Nocardioides</taxon>
    </lineage>
</organism>
<dbReference type="InterPro" id="IPR001750">
    <property type="entry name" value="ND/Mrp_TM"/>
</dbReference>
<comment type="similarity">
    <text evidence="2">Belongs to the complex I subunit 4 family.</text>
</comment>
<dbReference type="RefSeq" id="WP_149728818.1">
    <property type="nucleotide sequence ID" value="NZ_VUJV01000003.1"/>
</dbReference>
<keyword evidence="4 7" id="KW-1133">Transmembrane helix</keyword>
<feature type="transmembrane region" description="Helical" evidence="7">
    <location>
        <begin position="272"/>
        <end position="294"/>
    </location>
</feature>
<feature type="transmembrane region" description="Helical" evidence="7">
    <location>
        <begin position="370"/>
        <end position="392"/>
    </location>
</feature>
<dbReference type="PANTHER" id="PTHR43507">
    <property type="entry name" value="NADH-UBIQUINONE OXIDOREDUCTASE CHAIN 4"/>
    <property type="match status" value="1"/>
</dbReference>
<protein>
    <submittedName>
        <fullName evidence="9">NADH-quinone oxidoreductase subunit M</fullName>
        <ecNumber evidence="9">1.6.5.11</ecNumber>
    </submittedName>
</protein>
<gene>
    <name evidence="9" type="ORF">F0U44_13730</name>
</gene>
<dbReference type="GO" id="GO:0012505">
    <property type="term" value="C:endomembrane system"/>
    <property type="evidence" value="ECO:0007669"/>
    <property type="project" value="UniProtKB-SubCell"/>
</dbReference>
<feature type="transmembrane region" description="Helical" evidence="7">
    <location>
        <begin position="447"/>
        <end position="466"/>
    </location>
</feature>
<dbReference type="GO" id="GO:0042773">
    <property type="term" value="P:ATP synthesis coupled electron transport"/>
    <property type="evidence" value="ECO:0007669"/>
    <property type="project" value="InterPro"/>
</dbReference>
<dbReference type="GO" id="GO:0003954">
    <property type="term" value="F:NADH dehydrogenase activity"/>
    <property type="evidence" value="ECO:0007669"/>
    <property type="project" value="TreeGrafter"/>
</dbReference>
<feature type="transmembrane region" description="Helical" evidence="7">
    <location>
        <begin position="404"/>
        <end position="427"/>
    </location>
</feature>
<dbReference type="GO" id="GO:0048039">
    <property type="term" value="F:ubiquinone binding"/>
    <property type="evidence" value="ECO:0007669"/>
    <property type="project" value="TreeGrafter"/>
</dbReference>
<evidence type="ECO:0000256" key="3">
    <source>
        <dbReference type="ARBA" id="ARBA00022692"/>
    </source>
</evidence>
<evidence type="ECO:0000256" key="5">
    <source>
        <dbReference type="ARBA" id="ARBA00023136"/>
    </source>
</evidence>
<proteinExistence type="inferred from homology"/>
<comment type="caution">
    <text evidence="9">The sequence shown here is derived from an EMBL/GenBank/DDBJ whole genome shotgun (WGS) entry which is preliminary data.</text>
</comment>
<feature type="transmembrane region" description="Helical" evidence="7">
    <location>
        <begin position="301"/>
        <end position="322"/>
    </location>
</feature>
<evidence type="ECO:0000256" key="1">
    <source>
        <dbReference type="ARBA" id="ARBA00004127"/>
    </source>
</evidence>
<dbReference type="InterPro" id="IPR010227">
    <property type="entry name" value="NADH_Q_OxRdtase_chainM/4"/>
</dbReference>
<dbReference type="AlphaFoldDB" id="A0A5B1LGM3"/>
<sequence>MLSTLIWLPLAGAIAVAVAPKTLSRILGLGIAAATLVVGVVAAFRYDVDKGMQLTETHTWIEAFGVHYALGLDGLGLLMVLLTVALVPLVLVAEWHSADDADGGGARAYVAWVLALEALSLAVFCATDVFLFYVVFEATLIPAYFLVGGFGRGGRSDAALKFLMFQLAGGLILLASVIGLYVVSAEQGTPSYLLSDLAQLDINTDAGRWLFLGFFIAFAIKAPLFPVHTWLADTTENATPGTSVLLVCVLDKIGTFGMLRFCLGIFPEASQWATPVVVTLALISIVYGALIAIGQDDVLRLIGLTSLSHFGFITLGIFAMSSQGSTGAILYMVNHGVGTAALFLIAGYVYRRRGTTLISEMGGLEKATPVLAGLFLVAGLATLGLPGLSSFVSEFLVLVSAFDYAWYVGAVAVTGIVLAAIYVLWMYQRAMTGPTPPEVEGTEDLDARELGAIAPLMVALVLFGFFPGPLLDVANPFTDGLLAHVGVVDNAPVVPLVDTTVESEGGH</sequence>
<name>A0A5B1LGM3_9ACTN</name>
<feature type="transmembrane region" description="Helical" evidence="7">
    <location>
        <begin position="328"/>
        <end position="350"/>
    </location>
</feature>
<evidence type="ECO:0000313" key="10">
    <source>
        <dbReference type="Proteomes" id="UP000325003"/>
    </source>
</evidence>
<dbReference type="NCBIfam" id="NF004500">
    <property type="entry name" value="PRK05846.1-4"/>
    <property type="match status" value="1"/>
</dbReference>
<evidence type="ECO:0000256" key="4">
    <source>
        <dbReference type="ARBA" id="ARBA00022989"/>
    </source>
</evidence>
<dbReference type="PANTHER" id="PTHR43507:SF1">
    <property type="entry name" value="NADH-UBIQUINONE OXIDOREDUCTASE CHAIN 4"/>
    <property type="match status" value="1"/>
</dbReference>
<accession>A0A5B1LGM3</accession>
<keyword evidence="10" id="KW-1185">Reference proteome</keyword>
<keyword evidence="3 6" id="KW-0812">Transmembrane</keyword>
<evidence type="ECO:0000313" key="9">
    <source>
        <dbReference type="EMBL" id="KAA1419484.1"/>
    </source>
</evidence>
<feature type="transmembrane region" description="Helical" evidence="7">
    <location>
        <begin position="25"/>
        <end position="44"/>
    </location>
</feature>
<dbReference type="Pfam" id="PF00361">
    <property type="entry name" value="Proton_antipo_M"/>
    <property type="match status" value="1"/>
</dbReference>
<comment type="subcellular location">
    <subcellularLocation>
        <location evidence="1">Endomembrane system</location>
        <topology evidence="1">Multi-pass membrane protein</topology>
    </subcellularLocation>
    <subcellularLocation>
        <location evidence="6">Membrane</location>
        <topology evidence="6">Multi-pass membrane protein</topology>
    </subcellularLocation>
</comment>
<keyword evidence="5 7" id="KW-0472">Membrane</keyword>
<feature type="transmembrane region" description="Helical" evidence="7">
    <location>
        <begin position="65"/>
        <end position="89"/>
    </location>
</feature>
<dbReference type="PRINTS" id="PR01437">
    <property type="entry name" value="NUOXDRDTASE4"/>
</dbReference>
<reference evidence="9 10" key="1">
    <citation type="submission" date="2019-09" db="EMBL/GenBank/DDBJ databases">
        <title>Nocardioides panacisoli sp. nov., isolated from the soil of a ginseng field.</title>
        <authorList>
            <person name="Cho C."/>
        </authorList>
    </citation>
    <scope>NUCLEOTIDE SEQUENCE [LARGE SCALE GENOMIC DNA]</scope>
    <source>
        <strain evidence="9 10">BN130099</strain>
    </source>
</reference>
<dbReference type="GO" id="GO:0016020">
    <property type="term" value="C:membrane"/>
    <property type="evidence" value="ECO:0007669"/>
    <property type="project" value="UniProtKB-SubCell"/>
</dbReference>
<reference evidence="9 10" key="2">
    <citation type="submission" date="2019-09" db="EMBL/GenBank/DDBJ databases">
        <authorList>
            <person name="Jin C."/>
        </authorList>
    </citation>
    <scope>NUCLEOTIDE SEQUENCE [LARGE SCALE GENOMIC DNA]</scope>
    <source>
        <strain evidence="9 10">BN130099</strain>
    </source>
</reference>
<dbReference type="EMBL" id="VUJV01000003">
    <property type="protein sequence ID" value="KAA1419484.1"/>
    <property type="molecule type" value="Genomic_DNA"/>
</dbReference>
<evidence type="ECO:0000256" key="2">
    <source>
        <dbReference type="ARBA" id="ARBA00009025"/>
    </source>
</evidence>
<feature type="transmembrane region" description="Helical" evidence="7">
    <location>
        <begin position="109"/>
        <end position="136"/>
    </location>
</feature>
<feature type="transmembrane region" description="Helical" evidence="7">
    <location>
        <begin position="209"/>
        <end position="232"/>
    </location>
</feature>
<dbReference type="Proteomes" id="UP000325003">
    <property type="component" value="Unassembled WGS sequence"/>
</dbReference>
<keyword evidence="9" id="KW-0560">Oxidoreductase</keyword>
<evidence type="ECO:0000256" key="7">
    <source>
        <dbReference type="SAM" id="Phobius"/>
    </source>
</evidence>